<evidence type="ECO:0000313" key="1">
    <source>
        <dbReference type="EMBL" id="CAB4164633.1"/>
    </source>
</evidence>
<organism evidence="1">
    <name type="scientific">uncultured Caudovirales phage</name>
    <dbReference type="NCBI Taxonomy" id="2100421"/>
    <lineage>
        <taxon>Viruses</taxon>
        <taxon>Duplodnaviria</taxon>
        <taxon>Heunggongvirae</taxon>
        <taxon>Uroviricota</taxon>
        <taxon>Caudoviricetes</taxon>
        <taxon>Peduoviridae</taxon>
        <taxon>Maltschvirus</taxon>
        <taxon>Maltschvirus maltsch</taxon>
    </lineage>
</organism>
<sequence length="193" mass="22047">MAKKSNIPDSNPELDKAAAQFDAFDENIKSLTHDRLAETKKEEAEPLAKFSQKELEKKQDIYLKPRRRIASAEKFNEKFRAAYEFDKEMVHFQAQNNEIIGESIEMWTKPYAGMPAEEWVVPVNKPVWGPRYLAEQIKRKCYHRLVTEDKGVIGSDGAGTYTGQIVADKTIARLDAFPVNTQRKSVFMGANSF</sequence>
<name>A0A6J5NZZ0_9CAUD</name>
<dbReference type="EMBL" id="LR796759">
    <property type="protein sequence ID" value="CAB4164633.1"/>
    <property type="molecule type" value="Genomic_DNA"/>
</dbReference>
<accession>A0A6J5NZZ0</accession>
<reference evidence="1" key="1">
    <citation type="submission" date="2020-04" db="EMBL/GenBank/DDBJ databases">
        <authorList>
            <person name="Chiriac C."/>
            <person name="Salcher M."/>
            <person name="Ghai R."/>
            <person name="Kavagutti S V."/>
        </authorList>
    </citation>
    <scope>NUCLEOTIDE SEQUENCE</scope>
</reference>
<gene>
    <name evidence="1" type="ORF">UFOVP816_55</name>
</gene>
<protein>
    <submittedName>
        <fullName evidence="1">Uncharacterized protein</fullName>
    </submittedName>
</protein>
<proteinExistence type="predicted"/>